<sequence>MTNKVLCAPPCKVFAWVAVFVLPLNAAVNPVLYTLSTAPFLGPARRGLRTFQRSCKMSLTGDQRRTYSSSLGEHFRCHEEKSGGTEDSRGSKTEMVWACDEDGVVHKIVEGERLRWYGHVMRMEDYSSGFSRSVHTERNIDYVNKHAISKNKDSGTNVSEFSNNYGTEVTRSTLANNYSRCEIDCHLGVNLYATNGTGGKLNAANELEEEPPEECARPEFDYSAAFPFMKRQVVGKAATRLKMATVWHSPSTQANHRHGSVSLWGNHPAQALPAGQMTVAKSQP</sequence>
<proteinExistence type="predicted"/>
<dbReference type="EMBL" id="OE842839">
    <property type="protein sequence ID" value="CAD7601554.1"/>
    <property type="molecule type" value="Genomic_DNA"/>
</dbReference>
<organism evidence="1">
    <name type="scientific">Timema genevievae</name>
    <name type="common">Walking stick</name>
    <dbReference type="NCBI Taxonomy" id="629358"/>
    <lineage>
        <taxon>Eukaryota</taxon>
        <taxon>Metazoa</taxon>
        <taxon>Ecdysozoa</taxon>
        <taxon>Arthropoda</taxon>
        <taxon>Hexapoda</taxon>
        <taxon>Insecta</taxon>
        <taxon>Pterygota</taxon>
        <taxon>Neoptera</taxon>
        <taxon>Polyneoptera</taxon>
        <taxon>Phasmatodea</taxon>
        <taxon>Timematodea</taxon>
        <taxon>Timematoidea</taxon>
        <taxon>Timematidae</taxon>
        <taxon>Timema</taxon>
    </lineage>
</organism>
<evidence type="ECO:0008006" key="2">
    <source>
        <dbReference type="Google" id="ProtNLM"/>
    </source>
</evidence>
<name>A0A7R9PNZ1_TIMGE</name>
<reference evidence="1" key="1">
    <citation type="submission" date="2020-11" db="EMBL/GenBank/DDBJ databases">
        <authorList>
            <person name="Tran Van P."/>
        </authorList>
    </citation>
    <scope>NUCLEOTIDE SEQUENCE</scope>
</reference>
<dbReference type="AlphaFoldDB" id="A0A7R9PNZ1"/>
<evidence type="ECO:0000313" key="1">
    <source>
        <dbReference type="EMBL" id="CAD7601554.1"/>
    </source>
</evidence>
<accession>A0A7R9PNZ1</accession>
<protein>
    <recommendedName>
        <fullName evidence="2">G-protein coupled receptors family 1 profile domain-containing protein</fullName>
    </recommendedName>
</protein>
<gene>
    <name evidence="1" type="ORF">TGEB3V08_LOCUS8001</name>
</gene>